<reference evidence="1" key="3">
    <citation type="submission" date="2023-05" db="EMBL/GenBank/DDBJ databases">
        <authorList>
            <person name="Smith C.H."/>
        </authorList>
    </citation>
    <scope>NUCLEOTIDE SEQUENCE</scope>
    <source>
        <strain evidence="1">CHS0354</strain>
        <tissue evidence="1">Mantle</tissue>
    </source>
</reference>
<evidence type="ECO:0000313" key="1">
    <source>
        <dbReference type="EMBL" id="KAK3586992.1"/>
    </source>
</evidence>
<organism evidence="1 2">
    <name type="scientific">Potamilus streckersoni</name>
    <dbReference type="NCBI Taxonomy" id="2493646"/>
    <lineage>
        <taxon>Eukaryota</taxon>
        <taxon>Metazoa</taxon>
        <taxon>Spiralia</taxon>
        <taxon>Lophotrochozoa</taxon>
        <taxon>Mollusca</taxon>
        <taxon>Bivalvia</taxon>
        <taxon>Autobranchia</taxon>
        <taxon>Heteroconchia</taxon>
        <taxon>Palaeoheterodonta</taxon>
        <taxon>Unionida</taxon>
        <taxon>Unionoidea</taxon>
        <taxon>Unionidae</taxon>
        <taxon>Ambleminae</taxon>
        <taxon>Lampsilini</taxon>
        <taxon>Potamilus</taxon>
    </lineage>
</organism>
<dbReference type="InterPro" id="IPR045860">
    <property type="entry name" value="Snake_toxin-like_sf"/>
</dbReference>
<sequence length="327" mass="34661">MYFFLLFVAVGAQKQTRVELTTTTNTHLPTQFGMISNTPSSSVTTMAHTASSSTTVLTKHSSPSTTDSVTIAPPVDTTTLKATTLLPPSTTDSVTIAHPVDTSTLKATTLLPQSTTDSVTIAPPMGTSTLKSNNLVAMTQHTTGATSAPTTFYAITQPTTQPSPTTTSPFPASTTLVVITKPTTHPEPTTTTITTTSASSAPTTFYAITQPTTQHQTTAALRRCFSCQDPVCSTQVLKTCPADSLYCMSSVDQIVSGLRIFSKGCAKEDTCIKKYWGRTSGNTDCFLNIDDSPSGPKNMKMSCDFCCTTDGCNEHAVPNSNTLYIKS</sequence>
<protein>
    <submittedName>
        <fullName evidence="1">Uncharacterized protein</fullName>
    </submittedName>
</protein>
<accession>A0AAE0S834</accession>
<reference evidence="1" key="2">
    <citation type="journal article" date="2021" name="Genome Biol. Evol.">
        <title>Developing a high-quality reference genome for a parasitic bivalve with doubly uniparental inheritance (Bivalvia: Unionida).</title>
        <authorList>
            <person name="Smith C.H."/>
        </authorList>
    </citation>
    <scope>NUCLEOTIDE SEQUENCE</scope>
    <source>
        <strain evidence="1">CHS0354</strain>
        <tissue evidence="1">Mantle</tissue>
    </source>
</reference>
<dbReference type="SUPFAM" id="SSF57302">
    <property type="entry name" value="Snake toxin-like"/>
    <property type="match status" value="1"/>
</dbReference>
<dbReference type="CDD" id="cd00117">
    <property type="entry name" value="TFP"/>
    <property type="match status" value="1"/>
</dbReference>
<comment type="caution">
    <text evidence="1">The sequence shown here is derived from an EMBL/GenBank/DDBJ whole genome shotgun (WGS) entry which is preliminary data.</text>
</comment>
<dbReference type="AlphaFoldDB" id="A0AAE0S834"/>
<gene>
    <name evidence="1" type="ORF">CHS0354_026710</name>
</gene>
<dbReference type="Proteomes" id="UP001195483">
    <property type="component" value="Unassembled WGS sequence"/>
</dbReference>
<keyword evidence="2" id="KW-1185">Reference proteome</keyword>
<name>A0AAE0S834_9BIVA</name>
<proteinExistence type="predicted"/>
<reference evidence="1" key="1">
    <citation type="journal article" date="2021" name="Genome Biol. Evol.">
        <title>A High-Quality Reference Genome for a Parasitic Bivalve with Doubly Uniparental Inheritance (Bivalvia: Unionida).</title>
        <authorList>
            <person name="Smith C.H."/>
        </authorList>
    </citation>
    <scope>NUCLEOTIDE SEQUENCE</scope>
    <source>
        <strain evidence="1">CHS0354</strain>
    </source>
</reference>
<dbReference type="EMBL" id="JAEAOA010001593">
    <property type="protein sequence ID" value="KAK3586992.1"/>
    <property type="molecule type" value="Genomic_DNA"/>
</dbReference>
<evidence type="ECO:0000313" key="2">
    <source>
        <dbReference type="Proteomes" id="UP001195483"/>
    </source>
</evidence>